<protein>
    <submittedName>
        <fullName evidence="1">Uncharacterized protein</fullName>
    </submittedName>
</protein>
<reference evidence="1 2" key="1">
    <citation type="journal article" date="2013" name="Genome Announc.">
        <title>Draft Genome Sequence of Rhodococcus opacus Strain M213 Shows a Diverse Catabolic Potential.</title>
        <authorList>
            <person name="Pathak A."/>
            <person name="Green S.J."/>
            <person name="Ogram A."/>
            <person name="Chauhan A."/>
        </authorList>
    </citation>
    <scope>NUCLEOTIDE SEQUENCE [LARGE SCALE GENOMIC DNA]</scope>
    <source>
        <strain evidence="1 2">M213</strain>
    </source>
</reference>
<dbReference type="Proteomes" id="UP000005951">
    <property type="component" value="Unassembled WGS sequence"/>
</dbReference>
<dbReference type="AlphaFoldDB" id="K8X4N7"/>
<feature type="non-terminal residue" evidence="1">
    <location>
        <position position="58"/>
    </location>
</feature>
<comment type="caution">
    <text evidence="1">The sequence shown here is derived from an EMBL/GenBank/DDBJ whole genome shotgun (WGS) entry which is preliminary data.</text>
</comment>
<evidence type="ECO:0000313" key="2">
    <source>
        <dbReference type="Proteomes" id="UP000005951"/>
    </source>
</evidence>
<gene>
    <name evidence="1" type="ORF">WSS_A42835</name>
</gene>
<proteinExistence type="predicted"/>
<evidence type="ECO:0000313" key="1">
    <source>
        <dbReference type="EMBL" id="EKT76418.1"/>
    </source>
</evidence>
<organism evidence="1 2">
    <name type="scientific">Rhodococcus opacus M213</name>
    <dbReference type="NCBI Taxonomy" id="1129896"/>
    <lineage>
        <taxon>Bacteria</taxon>
        <taxon>Bacillati</taxon>
        <taxon>Actinomycetota</taxon>
        <taxon>Actinomycetes</taxon>
        <taxon>Mycobacteriales</taxon>
        <taxon>Nocardiaceae</taxon>
        <taxon>Rhodococcus</taxon>
    </lineage>
</organism>
<dbReference type="EMBL" id="AJYC02000297">
    <property type="protein sequence ID" value="EKT76418.1"/>
    <property type="molecule type" value="Genomic_DNA"/>
</dbReference>
<accession>K8X4N7</accession>
<name>K8X4N7_RHOOP</name>
<sequence length="58" mass="6163">MVDPGARTPGRWPAIAIARRDTIEDRGHLALPTFGHTTALHIQPGGGDNAAINGDIRH</sequence>